<proteinExistence type="predicted"/>
<feature type="compositionally biased region" description="Basic and acidic residues" evidence="1">
    <location>
        <begin position="435"/>
        <end position="479"/>
    </location>
</feature>
<feature type="region of interest" description="Disordered" evidence="1">
    <location>
        <begin position="882"/>
        <end position="949"/>
    </location>
</feature>
<dbReference type="EMBL" id="JAATIS010005477">
    <property type="protein sequence ID" value="KAG2458938.1"/>
    <property type="molecule type" value="Genomic_DNA"/>
</dbReference>
<dbReference type="Pfam" id="PF03133">
    <property type="entry name" value="TTL"/>
    <property type="match status" value="1"/>
</dbReference>
<feature type="non-terminal residue" evidence="2">
    <location>
        <position position="1"/>
    </location>
</feature>
<dbReference type="InterPro" id="IPR027752">
    <property type="entry name" value="TTLL10"/>
</dbReference>
<reference evidence="2 3" key="1">
    <citation type="journal article" date="2021" name="Cell">
        <title>Tracing the genetic footprints of vertebrate landing in non-teleost ray-finned fishes.</title>
        <authorList>
            <person name="Bi X."/>
            <person name="Wang K."/>
            <person name="Yang L."/>
            <person name="Pan H."/>
            <person name="Jiang H."/>
            <person name="Wei Q."/>
            <person name="Fang M."/>
            <person name="Yu H."/>
            <person name="Zhu C."/>
            <person name="Cai Y."/>
            <person name="He Y."/>
            <person name="Gan X."/>
            <person name="Zeng H."/>
            <person name="Yu D."/>
            <person name="Zhu Y."/>
            <person name="Jiang H."/>
            <person name="Qiu Q."/>
            <person name="Yang H."/>
            <person name="Zhang Y.E."/>
            <person name="Wang W."/>
            <person name="Zhu M."/>
            <person name="He S."/>
            <person name="Zhang G."/>
        </authorList>
    </citation>
    <scope>NUCLEOTIDE SEQUENCE [LARGE SCALE GENOMIC DNA]</scope>
    <source>
        <strain evidence="2">Bchr_013</strain>
    </source>
</reference>
<accession>A0A8X8BII2</accession>
<dbReference type="Gene3D" id="3.90.1720.10">
    <property type="entry name" value="endopeptidase domain like (from Nostoc punctiforme)"/>
    <property type="match status" value="1"/>
</dbReference>
<dbReference type="PANTHER" id="PTHR46810:SF1">
    <property type="entry name" value="INACTIVE POLYGLYCYLASE TTLL10"/>
    <property type="match status" value="1"/>
</dbReference>
<feature type="compositionally biased region" description="Basic and acidic residues" evidence="1">
    <location>
        <begin position="1075"/>
        <end position="1087"/>
    </location>
</feature>
<name>A0A8X8BII2_POLSE</name>
<feature type="compositionally biased region" description="Basic and acidic residues" evidence="1">
    <location>
        <begin position="416"/>
        <end position="428"/>
    </location>
</feature>
<protein>
    <submittedName>
        <fullName evidence="2">TTL10 polyglycylase</fullName>
    </submittedName>
</protein>
<evidence type="ECO:0000256" key="1">
    <source>
        <dbReference type="SAM" id="MobiDB-lite"/>
    </source>
</evidence>
<feature type="non-terminal residue" evidence="2">
    <location>
        <position position="1093"/>
    </location>
</feature>
<keyword evidence="3" id="KW-1185">Reference proteome</keyword>
<sequence length="1093" mass="124293">MELGQPKLELMWQEKEFWVAEMSLELARSDVSRGRINGDVTMNQGPWLGYRKIRGERIRKHQDSKDLDLHPFAEKSGAPHTPFQRPHNPPCSLNPSTDLGRHECHCQGADQEQPILFLDCCGLVRRVLQDLKDDFGFVIGPGNQAYQYDTLPISLSAEEDMQPGDLVFVSGTYFDPQSKMAGDKGWERKVNPWQQHTLVPGCGRVFIVGMPPFCPLNLYEALGLSQKRQIHNMVHVEIWMGDGWRTLGARWQRGRVQVFDSYQFISRSYGDMKYHFKSIETWLQGVCMSHCSEHKWGGPSNLLSPKSIFYQEESQQISTGEAATNDRGADRSTMRVRSGDNTQDGDKLEPSEGNELETKSNVHSQTVIDAKCLKSGDTHLAKDAVGREGPSASDSPEQAACEAEANVEADVQDDVGEPKADRKEEGMKKRTQANRKGESKTQEGNSRRGEKAPRERKETEHHPLGKEAFEREKKHEEPKGPGPFFFIGGRNGAELVSNYCLRKGWQRIHDKNRDDYKLKWCEAKSQSTYNSFREGEQLVYQIPNNKLLTTKIGLLSSLREYERVKGKMQSTTGRILKMDNFFPDTFRMDLKEEKEMFFARYRDGQVWICKPTGLNQGRGIFLLKTSGDVDAFREKLQNIENDPVYKKQPFRFPQARIVQRYIRNPLLLEGRKFDIRSYFLIASTIPYMVFFRHGYVRLTCDMYDVESDDLTSHLTNQYMQKKNPLYNELKEETVWSMERFNDYVNEKLRVANALPKDWVLTVFTKQMQDIMMQCFLAVKSKLQCKLGYFDLIGCDFMIDENFKVWFLEMNCNPALHTNCEVLKDVVPSVINETLDLTLEIFNKSRKCQPILPLETQADFVLLFNGELHETLTALRRSKTALSPSKSKLVRPKSATPLGPTASKTTERRQRQTLSLMEYPPTAARAPQRAKQDKPPENQSGPPVCSVKPKNRVEIKPSKCTCPHDLSDQEQSAATGALKEKISLATSSTAALTDKPYTSPRIKRSVPPKPSPIAGRSVATFCLGAAQVKSLKLQSRIPEARLSFADENLKPANEGQDPPHLSEMGEKSSKSVTFIVEEREVKSPESKGDTSTTR</sequence>
<dbReference type="PANTHER" id="PTHR46810">
    <property type="entry name" value="INACTIVE POLYGLYCYLASE TTLL10"/>
    <property type="match status" value="1"/>
</dbReference>
<feature type="region of interest" description="Disordered" evidence="1">
    <location>
        <begin position="1045"/>
        <end position="1093"/>
    </location>
</feature>
<organism evidence="2 3">
    <name type="scientific">Polypterus senegalus</name>
    <name type="common">Senegal bichir</name>
    <dbReference type="NCBI Taxonomy" id="55291"/>
    <lineage>
        <taxon>Eukaryota</taxon>
        <taxon>Metazoa</taxon>
        <taxon>Chordata</taxon>
        <taxon>Craniata</taxon>
        <taxon>Vertebrata</taxon>
        <taxon>Euteleostomi</taxon>
        <taxon>Actinopterygii</taxon>
        <taxon>Polypteriformes</taxon>
        <taxon>Polypteridae</taxon>
        <taxon>Polypterus</taxon>
    </lineage>
</organism>
<feature type="region of interest" description="Disordered" evidence="1">
    <location>
        <begin position="383"/>
        <end position="485"/>
    </location>
</feature>
<dbReference type="GO" id="GO:0070737">
    <property type="term" value="F:protein-glycine ligase activity, elongating"/>
    <property type="evidence" value="ECO:0007669"/>
    <property type="project" value="TreeGrafter"/>
</dbReference>
<feature type="region of interest" description="Disordered" evidence="1">
    <location>
        <begin position="62"/>
        <end position="94"/>
    </location>
</feature>
<comment type="caution">
    <text evidence="2">The sequence shown here is derived from an EMBL/GenBank/DDBJ whole genome shotgun (WGS) entry which is preliminary data.</text>
</comment>
<dbReference type="Gene3D" id="3.30.470.20">
    <property type="entry name" value="ATP-grasp fold, B domain"/>
    <property type="match status" value="1"/>
</dbReference>
<gene>
    <name evidence="2" type="primary">Ttll10</name>
    <name evidence="2" type="ORF">GTO96_0018934</name>
</gene>
<evidence type="ECO:0000313" key="2">
    <source>
        <dbReference type="EMBL" id="KAG2458938.1"/>
    </source>
</evidence>
<dbReference type="InterPro" id="IPR004344">
    <property type="entry name" value="TTL/TTLL_fam"/>
</dbReference>
<feature type="region of interest" description="Disordered" evidence="1">
    <location>
        <begin position="314"/>
        <end position="363"/>
    </location>
</feature>
<feature type="compositionally biased region" description="Basic and acidic residues" evidence="1">
    <location>
        <begin position="344"/>
        <end position="360"/>
    </location>
</feature>
<evidence type="ECO:0000313" key="3">
    <source>
        <dbReference type="Proteomes" id="UP000886611"/>
    </source>
</evidence>
<feature type="compositionally biased region" description="Basic and acidic residues" evidence="1">
    <location>
        <begin position="62"/>
        <end position="73"/>
    </location>
</feature>
<dbReference type="Proteomes" id="UP000886611">
    <property type="component" value="Unassembled WGS sequence"/>
</dbReference>
<feature type="compositionally biased region" description="Acidic residues" evidence="1">
    <location>
        <begin position="405"/>
        <end position="415"/>
    </location>
</feature>
<dbReference type="SUPFAM" id="SSF56059">
    <property type="entry name" value="Glutathione synthetase ATP-binding domain-like"/>
    <property type="match status" value="1"/>
</dbReference>
<dbReference type="PROSITE" id="PS51221">
    <property type="entry name" value="TTL"/>
    <property type="match status" value="1"/>
</dbReference>
<dbReference type="AlphaFoldDB" id="A0A8X8BII2"/>